<dbReference type="AlphaFoldDB" id="A0A1V9H2U6"/>
<organism evidence="1 2">
    <name type="scientific">Xanthomonas phaseoli pv. syngonii LMG 9055</name>
    <dbReference type="NCBI Taxonomy" id="1437878"/>
    <lineage>
        <taxon>Bacteria</taxon>
        <taxon>Pseudomonadati</taxon>
        <taxon>Pseudomonadota</taxon>
        <taxon>Gammaproteobacteria</taxon>
        <taxon>Lysobacterales</taxon>
        <taxon>Lysobacteraceae</taxon>
        <taxon>Xanthomonas</taxon>
    </lineage>
</organism>
<reference evidence="1 2" key="2">
    <citation type="journal article" date="2017" name="Plant Pathol.">
        <title>Pathogenicity and virulence gene content of Xanthomonas strains infecting Araceae, formerly known as Xanthomonas axonopodis pv. dieffenbachiae.</title>
        <authorList>
            <person name="Constantin E.C."/>
            <person name="Haegeman A."/>
            <person name="Van Vaerenbergh J."/>
            <person name="Baeyen S."/>
            <person name="Van Malderghem C."/>
            <person name="Maes M."/>
            <person name="Cottyn B."/>
        </authorList>
    </citation>
    <scope>NUCLEOTIDE SEQUENCE [LARGE SCALE GENOMIC DNA]</scope>
    <source>
        <strain evidence="2">LMG9055</strain>
    </source>
</reference>
<name>A0A1V9H2U6_9XANT</name>
<dbReference type="Proteomes" id="UP000050343">
    <property type="component" value="Unassembled WGS sequence"/>
</dbReference>
<gene>
    <name evidence="1" type="ORF">IA54_007860</name>
</gene>
<proteinExistence type="predicted"/>
<dbReference type="EMBL" id="JPUO02000177">
    <property type="protein sequence ID" value="OQP77205.1"/>
    <property type="molecule type" value="Genomic_DNA"/>
</dbReference>
<sequence>MNAMCLLHLNAKGVHTGFDCAWVAVLLRTLLPRSLKRPSLQRF</sequence>
<accession>A0A1V9H2U6</accession>
<comment type="caution">
    <text evidence="1">The sequence shown here is derived from an EMBL/GenBank/DDBJ whole genome shotgun (WGS) entry which is preliminary data.</text>
</comment>
<evidence type="ECO:0000313" key="1">
    <source>
        <dbReference type="EMBL" id="OQP77205.1"/>
    </source>
</evidence>
<protein>
    <submittedName>
        <fullName evidence="1">Uncharacterized protein</fullName>
    </submittedName>
</protein>
<reference evidence="1 2" key="1">
    <citation type="journal article" date="2016" name="Plant Pathol.">
        <title>Genetic characterization of strains named as Xanthomonas axonopodis pv. dieffenbachiae leads to a taxonomic revision of the X. axonopodis species complex.</title>
        <authorList>
            <person name="Constantin E.C."/>
            <person name="Cleenwerck I."/>
            <person name="Maes M."/>
            <person name="Baeyen S."/>
            <person name="Van Malderghem C."/>
            <person name="De Vos P."/>
            <person name="Cottyn B."/>
        </authorList>
    </citation>
    <scope>NUCLEOTIDE SEQUENCE [LARGE SCALE GENOMIC DNA]</scope>
    <source>
        <strain evidence="2">LMG9055</strain>
    </source>
</reference>
<evidence type="ECO:0000313" key="2">
    <source>
        <dbReference type="Proteomes" id="UP000050343"/>
    </source>
</evidence>